<evidence type="ECO:0000313" key="2">
    <source>
        <dbReference type="EMBL" id="USR92340.1"/>
    </source>
</evidence>
<organism evidence="2 3">
    <name type="scientific">Phormidium yuhuli AB48</name>
    <dbReference type="NCBI Taxonomy" id="2940671"/>
    <lineage>
        <taxon>Bacteria</taxon>
        <taxon>Bacillati</taxon>
        <taxon>Cyanobacteriota</taxon>
        <taxon>Cyanophyceae</taxon>
        <taxon>Oscillatoriophycideae</taxon>
        <taxon>Oscillatoriales</taxon>
        <taxon>Oscillatoriaceae</taxon>
        <taxon>Phormidium</taxon>
        <taxon>Phormidium yuhuli</taxon>
    </lineage>
</organism>
<sequence length="46" mass="4983">MSRRKTKTTIAPSQEPDVGAGDGAEARLARRRSRRERAELESGGGD</sequence>
<reference evidence="2" key="1">
    <citation type="submission" date="2022-06" db="EMBL/GenBank/DDBJ databases">
        <title>Genome sequence of Phormidium yuhuli AB48 isolated from an industrial photobioreactor environment.</title>
        <authorList>
            <person name="Qiu Y."/>
            <person name="Noonan A.J.C."/>
            <person name="Dofher K."/>
            <person name="Koch M."/>
            <person name="Kieft B."/>
            <person name="Lin X."/>
            <person name="Ziels R.M."/>
            <person name="Hallam S.J."/>
        </authorList>
    </citation>
    <scope>NUCLEOTIDE SEQUENCE</scope>
    <source>
        <strain evidence="2">AB48</strain>
    </source>
</reference>
<proteinExistence type="predicted"/>
<evidence type="ECO:0000256" key="1">
    <source>
        <dbReference type="SAM" id="MobiDB-lite"/>
    </source>
</evidence>
<accession>A0ABY5ASY8</accession>
<protein>
    <submittedName>
        <fullName evidence="2">Uncharacterized protein</fullName>
    </submittedName>
</protein>
<keyword evidence="3" id="KW-1185">Reference proteome</keyword>
<feature type="region of interest" description="Disordered" evidence="1">
    <location>
        <begin position="1"/>
        <end position="46"/>
    </location>
</feature>
<name>A0ABY5ASY8_9CYAN</name>
<gene>
    <name evidence="2" type="ORF">NEA10_06355</name>
</gene>
<dbReference type="Proteomes" id="UP001056708">
    <property type="component" value="Chromosome"/>
</dbReference>
<dbReference type="RefSeq" id="WP_252664480.1">
    <property type="nucleotide sequence ID" value="NZ_CP098611.1"/>
</dbReference>
<evidence type="ECO:0000313" key="3">
    <source>
        <dbReference type="Proteomes" id="UP001056708"/>
    </source>
</evidence>
<dbReference type="EMBL" id="CP098611">
    <property type="protein sequence ID" value="USR92340.1"/>
    <property type="molecule type" value="Genomic_DNA"/>
</dbReference>